<dbReference type="InterPro" id="IPR052181">
    <property type="entry name" value="5hmC_binding"/>
</dbReference>
<accession>A0A381TQ95</accession>
<dbReference type="SUPFAM" id="SSF88697">
    <property type="entry name" value="PUA domain-like"/>
    <property type="match status" value="1"/>
</dbReference>
<dbReference type="InterPro" id="IPR002740">
    <property type="entry name" value="EVE_domain"/>
</dbReference>
<proteinExistence type="predicted"/>
<name>A0A381TQ95_9ZZZZ</name>
<organism evidence="2">
    <name type="scientific">marine metagenome</name>
    <dbReference type="NCBI Taxonomy" id="408172"/>
    <lineage>
        <taxon>unclassified sequences</taxon>
        <taxon>metagenomes</taxon>
        <taxon>ecological metagenomes</taxon>
    </lineage>
</organism>
<dbReference type="GO" id="GO:0005634">
    <property type="term" value="C:nucleus"/>
    <property type="evidence" value="ECO:0007669"/>
    <property type="project" value="TreeGrafter"/>
</dbReference>
<evidence type="ECO:0000259" key="1">
    <source>
        <dbReference type="Pfam" id="PF01878"/>
    </source>
</evidence>
<dbReference type="Pfam" id="PF01878">
    <property type="entry name" value="EVE"/>
    <property type="match status" value="1"/>
</dbReference>
<gene>
    <name evidence="2" type="ORF">METZ01_LOCUS71069</name>
</gene>
<dbReference type="CDD" id="cd21133">
    <property type="entry name" value="EVE"/>
    <property type="match status" value="1"/>
</dbReference>
<reference evidence="2" key="1">
    <citation type="submission" date="2018-05" db="EMBL/GenBank/DDBJ databases">
        <authorList>
            <person name="Lanie J.A."/>
            <person name="Ng W.-L."/>
            <person name="Kazmierczak K.M."/>
            <person name="Andrzejewski T.M."/>
            <person name="Davidsen T.M."/>
            <person name="Wayne K.J."/>
            <person name="Tettelin H."/>
            <person name="Glass J.I."/>
            <person name="Rusch D."/>
            <person name="Podicherti R."/>
            <person name="Tsui H.-C.T."/>
            <person name="Winkler M.E."/>
        </authorList>
    </citation>
    <scope>NUCLEOTIDE SEQUENCE</scope>
</reference>
<dbReference type="PANTHER" id="PTHR14087">
    <property type="entry name" value="THYMOCYTE NUCLEAR PROTEIN 1"/>
    <property type="match status" value="1"/>
</dbReference>
<sequence>MSKGHWLFKSEPTAYSFEDLIKDEVAEWDGVRNYQARNMLRDDVKEGDGVLFYHSNTQPLAVVGTAVVVRSGYPDHTAWDVHSEHPDPKSTPGRPIWYMVDLAPDKLFSNPVTRVSMMGNSFLRNMILLKKGTRLSIQPVTKEEFEEVVRMSNSIQ</sequence>
<feature type="domain" description="EVE" evidence="1">
    <location>
        <begin position="5"/>
        <end position="151"/>
    </location>
</feature>
<dbReference type="AlphaFoldDB" id="A0A381TQ95"/>
<protein>
    <recommendedName>
        <fullName evidence="1">EVE domain-containing protein</fullName>
    </recommendedName>
</protein>
<dbReference type="PANTHER" id="PTHR14087:SF7">
    <property type="entry name" value="THYMOCYTE NUCLEAR PROTEIN 1"/>
    <property type="match status" value="1"/>
</dbReference>
<dbReference type="InterPro" id="IPR047197">
    <property type="entry name" value="THYN1-like_EVE"/>
</dbReference>
<dbReference type="EMBL" id="UINC01004978">
    <property type="protein sequence ID" value="SVA18215.1"/>
    <property type="molecule type" value="Genomic_DNA"/>
</dbReference>
<dbReference type="InterPro" id="IPR015947">
    <property type="entry name" value="PUA-like_sf"/>
</dbReference>
<dbReference type="Gene3D" id="3.10.590.10">
    <property type="entry name" value="ph1033 like domains"/>
    <property type="match status" value="1"/>
</dbReference>
<evidence type="ECO:0000313" key="2">
    <source>
        <dbReference type="EMBL" id="SVA18215.1"/>
    </source>
</evidence>